<name>B7G875_PHATC</name>
<comment type="similarity">
    <text evidence="2">Belongs to the glycosyltransferase 31 family. Beta3-Gal-T subfamily.</text>
</comment>
<dbReference type="AlphaFoldDB" id="B7G875"/>
<dbReference type="GO" id="GO:0016020">
    <property type="term" value="C:membrane"/>
    <property type="evidence" value="ECO:0007669"/>
    <property type="project" value="UniProtKB-SubCell"/>
</dbReference>
<dbReference type="RefSeq" id="XP_002183293.1">
    <property type="nucleotide sequence ID" value="XM_002183257.1"/>
</dbReference>
<dbReference type="GeneID" id="7195024"/>
<evidence type="ECO:0000313" key="8">
    <source>
        <dbReference type="Proteomes" id="UP000000759"/>
    </source>
</evidence>
<dbReference type="Proteomes" id="UP000000759">
    <property type="component" value="Chromosome 19"/>
</dbReference>
<reference evidence="7 8" key="1">
    <citation type="journal article" date="2008" name="Nature">
        <title>The Phaeodactylum genome reveals the evolutionary history of diatom genomes.</title>
        <authorList>
            <person name="Bowler C."/>
            <person name="Allen A.E."/>
            <person name="Badger J.H."/>
            <person name="Grimwood J."/>
            <person name="Jabbari K."/>
            <person name="Kuo A."/>
            <person name="Maheswari U."/>
            <person name="Martens C."/>
            <person name="Maumus F."/>
            <person name="Otillar R.P."/>
            <person name="Rayko E."/>
            <person name="Salamov A."/>
            <person name="Vandepoele K."/>
            <person name="Beszteri B."/>
            <person name="Gruber A."/>
            <person name="Heijde M."/>
            <person name="Katinka M."/>
            <person name="Mock T."/>
            <person name="Valentin K."/>
            <person name="Verret F."/>
            <person name="Berges J.A."/>
            <person name="Brownlee C."/>
            <person name="Cadoret J.P."/>
            <person name="Chiovitti A."/>
            <person name="Choi C.J."/>
            <person name="Coesel S."/>
            <person name="De Martino A."/>
            <person name="Detter J.C."/>
            <person name="Durkin C."/>
            <person name="Falciatore A."/>
            <person name="Fournet J."/>
            <person name="Haruta M."/>
            <person name="Huysman M.J."/>
            <person name="Jenkins B.D."/>
            <person name="Jiroutova K."/>
            <person name="Jorgensen R.E."/>
            <person name="Joubert Y."/>
            <person name="Kaplan A."/>
            <person name="Kroger N."/>
            <person name="Kroth P.G."/>
            <person name="La Roche J."/>
            <person name="Lindquist E."/>
            <person name="Lommer M."/>
            <person name="Martin-Jezequel V."/>
            <person name="Lopez P.J."/>
            <person name="Lucas S."/>
            <person name="Mangogna M."/>
            <person name="McGinnis K."/>
            <person name="Medlin L.K."/>
            <person name="Montsant A."/>
            <person name="Oudot-Le Secq M.P."/>
            <person name="Napoli C."/>
            <person name="Obornik M."/>
            <person name="Parker M.S."/>
            <person name="Petit J.L."/>
            <person name="Porcel B.M."/>
            <person name="Poulsen N."/>
            <person name="Robison M."/>
            <person name="Rychlewski L."/>
            <person name="Rynearson T.A."/>
            <person name="Schmutz J."/>
            <person name="Shapiro H."/>
            <person name="Siaut M."/>
            <person name="Stanley M."/>
            <person name="Sussman M.R."/>
            <person name="Taylor A.R."/>
            <person name="Vardi A."/>
            <person name="von Dassow P."/>
            <person name="Vyverman W."/>
            <person name="Willis A."/>
            <person name="Wyrwicz L.S."/>
            <person name="Rokhsar D.S."/>
            <person name="Weissenbach J."/>
            <person name="Armbrust E.V."/>
            <person name="Green B.R."/>
            <person name="Van de Peer Y."/>
            <person name="Grigoriev I.V."/>
        </authorList>
    </citation>
    <scope>NUCLEOTIDE SEQUENCE [LARGE SCALE GENOMIC DNA]</scope>
    <source>
        <strain evidence="7 8">CCAP 1055/1</strain>
    </source>
</reference>
<dbReference type="InterPro" id="IPR026050">
    <property type="entry name" value="C1GALT1/C1GALT1_chp1"/>
</dbReference>
<evidence type="ECO:0000256" key="2">
    <source>
        <dbReference type="ARBA" id="ARBA00006462"/>
    </source>
</evidence>
<dbReference type="PANTHER" id="PTHR23033:SF14">
    <property type="entry name" value="GLYCOPROTEIN-N-ACETYLGALACTOSAMINE 3-BETA-GALACTOSYLTRANSFERASE 1-RELATED"/>
    <property type="match status" value="1"/>
</dbReference>
<evidence type="ECO:0000256" key="3">
    <source>
        <dbReference type="ARBA" id="ARBA00022692"/>
    </source>
</evidence>
<sequence length="671" mass="75920">MCPWHRTHSQASIALRGNVGSSSCKQGVAQGLRCIACYLVKRILGNRGPLRRILFGIGVIILLTTARQGRSFAIILKTNTKESWIKLKLAPAFNPAVKAVGGKGPVRASERNRANFSSCNTDPGQAENAEGSAMGYNNLLRIREIKMNESSAKGQRLLCVFPSFPSVQLQNAAVETYGKNCDGRLVVSRNTPLVSYSSQTYWINERDPTYRDGAGAILQQILHKVGNEYDWFYFAQPGRYLIGSNAQIRLSFTRNGTDLARKNPLALRTYIHNIWEFPKKVHARGSCPGTEFLNRAAVDELVHVYLKNKESTSGDSNLITWIQSVISDTGTRCVKGLLAKMPNPQKYAELLLSPNATFEQQAVGLYRIQSILNGTCDRQWREKFGFLNGDVRDVTLLRKHGPAFDFFPAGFHKSVCETPFGTGTEGHMGYRGLRKIQIAQQSQEKRILCMIYTHESRHEQLRSIVETWGKGCDGFFAASTKNDESLGAINLLHEGPELYDNLWMKVRAMWQYAFDHFLNDYDFFHIGGDDHYVIVENLKYAVATGNWKEHWNQSVPLFLGGSVADHADLQRRYCGGGSGYTLNRIALRRLVEELFPKSQCWPHWTSAQEDRIMAGCFRSVGIQCMDTNDYKNETRYHPWGVDYHASWTKRKKGNWHPKVLETILICRPIEE</sequence>
<dbReference type="GO" id="GO:0016263">
    <property type="term" value="F:glycoprotein-N-acetylgalactosamine 3-beta-galactosyltransferase activity"/>
    <property type="evidence" value="ECO:0007669"/>
    <property type="project" value="TreeGrafter"/>
</dbReference>
<comment type="subcellular location">
    <subcellularLocation>
        <location evidence="1">Membrane</location>
        <topology evidence="1">Single-pass type II membrane protein</topology>
    </subcellularLocation>
</comment>
<evidence type="ECO:0008006" key="9">
    <source>
        <dbReference type="Google" id="ProtNLM"/>
    </source>
</evidence>
<keyword evidence="6" id="KW-0472">Membrane</keyword>
<dbReference type="PANTHER" id="PTHR23033">
    <property type="entry name" value="BETA1,3-GALACTOSYLTRANSFERASE"/>
    <property type="match status" value="1"/>
</dbReference>
<accession>B7G875</accession>
<keyword evidence="3" id="KW-0812">Transmembrane</keyword>
<evidence type="ECO:0000256" key="5">
    <source>
        <dbReference type="ARBA" id="ARBA00022989"/>
    </source>
</evidence>
<dbReference type="PaxDb" id="2850-Phatr39281"/>
<dbReference type="EMBL" id="CM000621">
    <property type="protein sequence ID" value="EEC44993.1"/>
    <property type="molecule type" value="Genomic_DNA"/>
</dbReference>
<reference evidence="8" key="2">
    <citation type="submission" date="2008-08" db="EMBL/GenBank/DDBJ databases">
        <authorList>
            <consortium name="Diatom Consortium"/>
            <person name="Grigoriev I."/>
            <person name="Grimwood J."/>
            <person name="Kuo A."/>
            <person name="Otillar R.P."/>
            <person name="Salamov A."/>
            <person name="Detter J.C."/>
            <person name="Lindquist E."/>
            <person name="Shapiro H."/>
            <person name="Lucas S."/>
            <person name="Glavina del Rio T."/>
            <person name="Pitluck S."/>
            <person name="Rokhsar D."/>
            <person name="Bowler C."/>
        </authorList>
    </citation>
    <scope>GENOME REANNOTATION</scope>
    <source>
        <strain evidence="8">CCAP 1055/1</strain>
    </source>
</reference>
<protein>
    <recommendedName>
        <fullName evidence="9">N-acetylgalactosaminide beta-1,3-galactosyltransferase</fullName>
    </recommendedName>
</protein>
<dbReference type="OrthoDB" id="45159at2759"/>
<keyword evidence="5" id="KW-1133">Transmembrane helix</keyword>
<keyword evidence="8" id="KW-1185">Reference proteome</keyword>
<dbReference type="STRING" id="556484.B7G875"/>
<evidence type="ECO:0000256" key="6">
    <source>
        <dbReference type="ARBA" id="ARBA00023136"/>
    </source>
</evidence>
<organism evidence="7 8">
    <name type="scientific">Phaeodactylum tricornutum (strain CCAP 1055/1)</name>
    <dbReference type="NCBI Taxonomy" id="556484"/>
    <lineage>
        <taxon>Eukaryota</taxon>
        <taxon>Sar</taxon>
        <taxon>Stramenopiles</taxon>
        <taxon>Ochrophyta</taxon>
        <taxon>Bacillariophyta</taxon>
        <taxon>Bacillariophyceae</taxon>
        <taxon>Bacillariophycidae</taxon>
        <taxon>Naviculales</taxon>
        <taxon>Phaeodactylaceae</taxon>
        <taxon>Phaeodactylum</taxon>
    </lineage>
</organism>
<keyword evidence="4" id="KW-0735">Signal-anchor</keyword>
<dbReference type="eggNOG" id="KOG2246">
    <property type="taxonomic scope" value="Eukaryota"/>
</dbReference>
<proteinExistence type="inferred from homology"/>
<dbReference type="InParanoid" id="B7G875"/>
<evidence type="ECO:0000313" key="7">
    <source>
        <dbReference type="EMBL" id="EEC44993.1"/>
    </source>
</evidence>
<gene>
    <name evidence="7" type="ORF">PHATRDRAFT_39281</name>
</gene>
<evidence type="ECO:0000256" key="1">
    <source>
        <dbReference type="ARBA" id="ARBA00004606"/>
    </source>
</evidence>
<evidence type="ECO:0000256" key="4">
    <source>
        <dbReference type="ARBA" id="ARBA00022968"/>
    </source>
</evidence>
<dbReference type="Gene3D" id="3.90.550.50">
    <property type="match status" value="1"/>
</dbReference>
<dbReference type="KEGG" id="pti:PHATRDRAFT_39281"/>
<dbReference type="HOGENOM" id="CLU_023333_0_0_1"/>